<proteinExistence type="inferred from homology"/>
<feature type="domain" description="HotDog ACOT-type" evidence="4">
    <location>
        <begin position="1"/>
        <end position="110"/>
    </location>
</feature>
<dbReference type="OrthoDB" id="8894489at2"/>
<evidence type="ECO:0000256" key="1">
    <source>
        <dbReference type="ARBA" id="ARBA00010458"/>
    </source>
</evidence>
<dbReference type="PROSITE" id="PS51770">
    <property type="entry name" value="HOTDOG_ACOT"/>
    <property type="match status" value="1"/>
</dbReference>
<dbReference type="RefSeq" id="WP_008868374.1">
    <property type="nucleotide sequence ID" value="NZ_ACJN02000001.1"/>
</dbReference>
<reference evidence="5" key="1">
    <citation type="submission" date="2010-05" db="EMBL/GenBank/DDBJ databases">
        <title>The draft genome of Desulfonatronospira thiodismutans ASO3-1.</title>
        <authorList>
            <consortium name="US DOE Joint Genome Institute (JGI-PGF)"/>
            <person name="Lucas S."/>
            <person name="Copeland A."/>
            <person name="Lapidus A."/>
            <person name="Cheng J.-F."/>
            <person name="Bruce D."/>
            <person name="Goodwin L."/>
            <person name="Pitluck S."/>
            <person name="Chertkov O."/>
            <person name="Brettin T."/>
            <person name="Detter J.C."/>
            <person name="Han C."/>
            <person name="Land M.L."/>
            <person name="Hauser L."/>
            <person name="Kyrpides N."/>
            <person name="Mikhailova N."/>
            <person name="Muyzer G."/>
            <person name="Woyke T."/>
        </authorList>
    </citation>
    <scope>NUCLEOTIDE SEQUENCE [LARGE SCALE GENOMIC DNA]</scope>
    <source>
        <strain evidence="5">ASO3-1</strain>
    </source>
</reference>
<dbReference type="GO" id="GO:0052816">
    <property type="term" value="F:long-chain fatty acyl-CoA hydrolase activity"/>
    <property type="evidence" value="ECO:0007669"/>
    <property type="project" value="TreeGrafter"/>
</dbReference>
<dbReference type="CDD" id="cd03442">
    <property type="entry name" value="BFIT_BACH"/>
    <property type="match status" value="1"/>
</dbReference>
<dbReference type="GO" id="GO:0009062">
    <property type="term" value="P:fatty acid catabolic process"/>
    <property type="evidence" value="ECO:0007669"/>
    <property type="project" value="TreeGrafter"/>
</dbReference>
<evidence type="ECO:0000313" key="5">
    <source>
        <dbReference type="EMBL" id="EFI35240.1"/>
    </source>
</evidence>
<evidence type="ECO:0000256" key="2">
    <source>
        <dbReference type="ARBA" id="ARBA00022801"/>
    </source>
</evidence>
<dbReference type="Proteomes" id="UP000005496">
    <property type="component" value="Unassembled WGS sequence"/>
</dbReference>
<accession>D6SKM9</accession>
<name>D6SKM9_9BACT</name>
<keyword evidence="6" id="KW-1185">Reference proteome</keyword>
<dbReference type="Pfam" id="PF03061">
    <property type="entry name" value="4HBT"/>
    <property type="match status" value="1"/>
</dbReference>
<dbReference type="AlphaFoldDB" id="D6SKM9"/>
<dbReference type="SUPFAM" id="SSF54637">
    <property type="entry name" value="Thioesterase/thiol ester dehydrase-isomerase"/>
    <property type="match status" value="1"/>
</dbReference>
<gene>
    <name evidence="5" type="ORF">Dthio_PD2651</name>
</gene>
<comment type="similarity">
    <text evidence="1">Belongs to the acyl coenzyme A hydrolase family.</text>
</comment>
<dbReference type="PANTHER" id="PTHR11049">
    <property type="entry name" value="ACYL COENZYME A THIOESTER HYDROLASE"/>
    <property type="match status" value="1"/>
</dbReference>
<evidence type="ECO:0000256" key="3">
    <source>
        <dbReference type="PROSITE-ProRule" id="PRU01106"/>
    </source>
</evidence>
<dbReference type="InterPro" id="IPR029069">
    <property type="entry name" value="HotDog_dom_sf"/>
</dbReference>
<dbReference type="GO" id="GO:0005829">
    <property type="term" value="C:cytosol"/>
    <property type="evidence" value="ECO:0007669"/>
    <property type="project" value="TreeGrafter"/>
</dbReference>
<dbReference type="GO" id="GO:0006637">
    <property type="term" value="P:acyl-CoA metabolic process"/>
    <property type="evidence" value="ECO:0007669"/>
    <property type="project" value="TreeGrafter"/>
</dbReference>
<comment type="caution">
    <text evidence="5">The sequence shown here is derived from an EMBL/GenBank/DDBJ whole genome shotgun (WGS) entry which is preliminary data.</text>
</comment>
<dbReference type="InterPro" id="IPR006683">
    <property type="entry name" value="Thioestr_dom"/>
</dbReference>
<organism evidence="5 6">
    <name type="scientific">Desulfonatronospira thiodismutans ASO3-1</name>
    <dbReference type="NCBI Taxonomy" id="555779"/>
    <lineage>
        <taxon>Bacteria</taxon>
        <taxon>Pseudomonadati</taxon>
        <taxon>Thermodesulfobacteriota</taxon>
        <taxon>Desulfovibrionia</taxon>
        <taxon>Desulfovibrionales</taxon>
        <taxon>Desulfonatronovibrionaceae</taxon>
        <taxon>Desulfonatronospira</taxon>
    </lineage>
</organism>
<protein>
    <submittedName>
        <fullName evidence="5">Thioesterase superfamily protein</fullName>
    </submittedName>
</protein>
<keyword evidence="2 3" id="KW-0378">Hydrolase</keyword>
<dbReference type="PANTHER" id="PTHR11049:SF31">
    <property type="entry name" value="HOTDOG ACOT-TYPE DOMAIN-CONTAINING PROTEIN"/>
    <property type="match status" value="1"/>
</dbReference>
<sequence>MNNYTLVRPEHLNHHGFLFGGVMLKWVDEFAWLAASKEYRGCKLVTIAMNEIRFTEQVPNGSILRFNIEFCSQGKSSVTYDVNVYSDRPGGEQEVKVFANKITFVRVDSLGHKTPLPPRSEIKAWPEV</sequence>
<evidence type="ECO:0000259" key="4">
    <source>
        <dbReference type="PROSITE" id="PS51770"/>
    </source>
</evidence>
<dbReference type="EMBL" id="ACJN02000001">
    <property type="protein sequence ID" value="EFI35240.1"/>
    <property type="molecule type" value="Genomic_DNA"/>
</dbReference>
<dbReference type="eggNOG" id="COG1607">
    <property type="taxonomic scope" value="Bacteria"/>
</dbReference>
<dbReference type="Gene3D" id="3.10.129.10">
    <property type="entry name" value="Hotdog Thioesterase"/>
    <property type="match status" value="1"/>
</dbReference>
<evidence type="ECO:0000313" key="6">
    <source>
        <dbReference type="Proteomes" id="UP000005496"/>
    </source>
</evidence>
<dbReference type="InterPro" id="IPR040170">
    <property type="entry name" value="Cytosol_ACT"/>
</dbReference>
<dbReference type="InterPro" id="IPR033120">
    <property type="entry name" value="HOTDOG_ACOT"/>
</dbReference>